<proteinExistence type="predicted"/>
<evidence type="ECO:0000256" key="6">
    <source>
        <dbReference type="ARBA" id="ARBA00022679"/>
    </source>
</evidence>
<dbReference type="UniPathway" id="UPA00253">
    <property type="reaction ID" value="UER00327"/>
</dbReference>
<evidence type="ECO:0000256" key="4">
    <source>
        <dbReference type="ARBA" id="ARBA00022485"/>
    </source>
</evidence>
<protein>
    <recommendedName>
        <fullName evidence="3">quinolinate synthase</fullName>
        <ecNumber evidence="3">2.5.1.72</ecNumber>
    </recommendedName>
</protein>
<comment type="pathway">
    <text evidence="2">Cofactor biosynthesis; NAD(+) biosynthesis; quinolinate from iminoaspartate: step 1/1.</text>
</comment>
<dbReference type="AlphaFoldDB" id="X1MPU6"/>
<dbReference type="InterPro" id="IPR003473">
    <property type="entry name" value="NadA"/>
</dbReference>
<dbReference type="InterPro" id="IPR036094">
    <property type="entry name" value="NadA_sf"/>
</dbReference>
<evidence type="ECO:0000256" key="1">
    <source>
        <dbReference type="ARBA" id="ARBA00001966"/>
    </source>
</evidence>
<keyword evidence="5" id="KW-0662">Pyridine nucleotide biosynthesis</keyword>
<dbReference type="GO" id="GO:0008987">
    <property type="term" value="F:quinolinate synthetase A activity"/>
    <property type="evidence" value="ECO:0007669"/>
    <property type="project" value="InterPro"/>
</dbReference>
<dbReference type="PANTHER" id="PTHR30573">
    <property type="entry name" value="QUINOLINATE SYNTHETASE A"/>
    <property type="match status" value="1"/>
</dbReference>
<dbReference type="EC" id="2.5.1.72" evidence="3"/>
<feature type="non-terminal residue" evidence="10">
    <location>
        <position position="162"/>
    </location>
</feature>
<evidence type="ECO:0000256" key="2">
    <source>
        <dbReference type="ARBA" id="ARBA00005065"/>
    </source>
</evidence>
<evidence type="ECO:0000256" key="3">
    <source>
        <dbReference type="ARBA" id="ARBA00012669"/>
    </source>
</evidence>
<keyword evidence="7" id="KW-0479">Metal-binding</keyword>
<keyword evidence="4" id="KW-0004">4Fe-4S</keyword>
<comment type="cofactor">
    <cofactor evidence="1">
        <name>[4Fe-4S] cluster</name>
        <dbReference type="ChEBI" id="CHEBI:49883"/>
    </cofactor>
</comment>
<evidence type="ECO:0000256" key="5">
    <source>
        <dbReference type="ARBA" id="ARBA00022642"/>
    </source>
</evidence>
<comment type="caution">
    <text evidence="10">The sequence shown here is derived from an EMBL/GenBank/DDBJ whole genome shotgun (WGS) entry which is preliminary data.</text>
</comment>
<sequence length="162" mass="17852">MSDFNQLKEKIARLKEELKAVIVAHNYQRPEVQDIADFVGDSLELSRQCTEVDAETIVFCGVRFMAETAAIVNPERTVLLSEGSAGCPLADMISIDELREWKQRYPRASVVCYVNSSAEIKAESDVCCTSANGAEIVNSVPSDDIIFVPDQNLGAYTSIKTK</sequence>
<evidence type="ECO:0000256" key="9">
    <source>
        <dbReference type="ARBA" id="ARBA00023014"/>
    </source>
</evidence>
<dbReference type="GO" id="GO:0051539">
    <property type="term" value="F:4 iron, 4 sulfur cluster binding"/>
    <property type="evidence" value="ECO:0007669"/>
    <property type="project" value="UniProtKB-KW"/>
</dbReference>
<evidence type="ECO:0000256" key="8">
    <source>
        <dbReference type="ARBA" id="ARBA00023004"/>
    </source>
</evidence>
<accession>X1MPU6</accession>
<gene>
    <name evidence="10" type="ORF">S06H3_09560</name>
</gene>
<dbReference type="Pfam" id="PF02445">
    <property type="entry name" value="NadA"/>
    <property type="match status" value="1"/>
</dbReference>
<evidence type="ECO:0000256" key="7">
    <source>
        <dbReference type="ARBA" id="ARBA00022723"/>
    </source>
</evidence>
<keyword evidence="6" id="KW-0808">Transferase</keyword>
<organism evidence="10">
    <name type="scientific">marine sediment metagenome</name>
    <dbReference type="NCBI Taxonomy" id="412755"/>
    <lineage>
        <taxon>unclassified sequences</taxon>
        <taxon>metagenomes</taxon>
        <taxon>ecological metagenomes</taxon>
    </lineage>
</organism>
<dbReference type="Gene3D" id="3.40.50.10800">
    <property type="entry name" value="NadA-like"/>
    <property type="match status" value="2"/>
</dbReference>
<name>X1MPU6_9ZZZZ</name>
<dbReference type="GO" id="GO:0034628">
    <property type="term" value="P:'de novo' NAD+ biosynthetic process from L-aspartate"/>
    <property type="evidence" value="ECO:0007669"/>
    <property type="project" value="TreeGrafter"/>
</dbReference>
<dbReference type="SUPFAM" id="SSF142754">
    <property type="entry name" value="NadA-like"/>
    <property type="match status" value="1"/>
</dbReference>
<dbReference type="GO" id="GO:0046872">
    <property type="term" value="F:metal ion binding"/>
    <property type="evidence" value="ECO:0007669"/>
    <property type="project" value="UniProtKB-KW"/>
</dbReference>
<dbReference type="EMBL" id="BARV01004244">
    <property type="protein sequence ID" value="GAI16710.1"/>
    <property type="molecule type" value="Genomic_DNA"/>
</dbReference>
<keyword evidence="9" id="KW-0411">Iron-sulfur</keyword>
<keyword evidence="8" id="KW-0408">Iron</keyword>
<dbReference type="PANTHER" id="PTHR30573:SF0">
    <property type="entry name" value="QUINOLINATE SYNTHASE, CHLOROPLASTIC"/>
    <property type="match status" value="1"/>
</dbReference>
<reference evidence="10" key="1">
    <citation type="journal article" date="2014" name="Front. Microbiol.">
        <title>High frequency of phylogenetically diverse reductive dehalogenase-homologous genes in deep subseafloor sedimentary metagenomes.</title>
        <authorList>
            <person name="Kawai M."/>
            <person name="Futagami T."/>
            <person name="Toyoda A."/>
            <person name="Takaki Y."/>
            <person name="Nishi S."/>
            <person name="Hori S."/>
            <person name="Arai W."/>
            <person name="Tsubouchi T."/>
            <person name="Morono Y."/>
            <person name="Uchiyama I."/>
            <person name="Ito T."/>
            <person name="Fujiyama A."/>
            <person name="Inagaki F."/>
            <person name="Takami H."/>
        </authorList>
    </citation>
    <scope>NUCLEOTIDE SEQUENCE</scope>
    <source>
        <strain evidence="10">Expedition CK06-06</strain>
    </source>
</reference>
<evidence type="ECO:0000313" key="10">
    <source>
        <dbReference type="EMBL" id="GAI16710.1"/>
    </source>
</evidence>